<dbReference type="AlphaFoldDB" id="N1Q6Q4"/>
<feature type="compositionally biased region" description="Low complexity" evidence="1">
    <location>
        <begin position="134"/>
        <end position="146"/>
    </location>
</feature>
<dbReference type="GeneID" id="19341170"/>
<feature type="region of interest" description="Disordered" evidence="1">
    <location>
        <begin position="126"/>
        <end position="193"/>
    </location>
</feature>
<dbReference type="EMBL" id="KB446555">
    <property type="protein sequence ID" value="EME88184.1"/>
    <property type="molecule type" value="Genomic_DNA"/>
</dbReference>
<dbReference type="KEGG" id="pfj:MYCFIDRAFT_76014"/>
<dbReference type="HOGENOM" id="CLU_834520_0_0_1"/>
<dbReference type="RefSeq" id="XP_007920428.1">
    <property type="nucleotide sequence ID" value="XM_007922237.1"/>
</dbReference>
<reference evidence="2 3" key="1">
    <citation type="journal article" date="2012" name="PLoS Pathog.">
        <title>Diverse lifestyles and strategies of plant pathogenesis encoded in the genomes of eighteen Dothideomycetes fungi.</title>
        <authorList>
            <person name="Ohm R.A."/>
            <person name="Feau N."/>
            <person name="Henrissat B."/>
            <person name="Schoch C.L."/>
            <person name="Horwitz B.A."/>
            <person name="Barry K.W."/>
            <person name="Condon B.J."/>
            <person name="Copeland A.C."/>
            <person name="Dhillon B."/>
            <person name="Glaser F."/>
            <person name="Hesse C.N."/>
            <person name="Kosti I."/>
            <person name="LaButti K."/>
            <person name="Lindquist E.A."/>
            <person name="Lucas S."/>
            <person name="Salamov A.A."/>
            <person name="Bradshaw R.E."/>
            <person name="Ciuffetti L."/>
            <person name="Hamelin R.C."/>
            <person name="Kema G.H.J."/>
            <person name="Lawrence C."/>
            <person name="Scott J.A."/>
            <person name="Spatafora J.W."/>
            <person name="Turgeon B.G."/>
            <person name="de Wit P.J.G.M."/>
            <person name="Zhong S."/>
            <person name="Goodwin S.B."/>
            <person name="Grigoriev I.V."/>
        </authorList>
    </citation>
    <scope>NUCLEOTIDE SEQUENCE [LARGE SCALE GENOMIC DNA]</scope>
    <source>
        <strain evidence="2 3">CIRAD86</strain>
    </source>
</reference>
<evidence type="ECO:0000313" key="3">
    <source>
        <dbReference type="Proteomes" id="UP000016932"/>
    </source>
</evidence>
<feature type="compositionally biased region" description="Basic and acidic residues" evidence="1">
    <location>
        <begin position="147"/>
        <end position="167"/>
    </location>
</feature>
<dbReference type="VEuPathDB" id="FungiDB:MYCFIDRAFT_76014"/>
<gene>
    <name evidence="2" type="ORF">MYCFIDRAFT_76014</name>
</gene>
<sequence>MLGVASDADGVFGSPMPICADRRLCLSGGGEQRVTNRQVGWWQKDEGLVGALDSSPRGRACEQTRHQTAHPRTPPLLGSWPSNKCCMAVAGQCFRICIDLPAAALESDPFIPMSVPWDMSNATPRRIPKLAVRNKNNIEVNNSSEKSNNEDRERPDIFSVQPDDRTFELLTSRNQHQRTDSRQSHSQTRKAPGKWKSAGILGFLALKEPSTSALEEFAELERRKMTNQRVLPGVSSQKLPHHVPKSHSKPGRQLLKVIAVTPMGDATSNTRSYRAAEARIVAPVVGPVKSKNKEVLPWEMFAPPADDQTSLASHTIQDDSRKFKRFSGRIGRK</sequence>
<evidence type="ECO:0000256" key="1">
    <source>
        <dbReference type="SAM" id="MobiDB-lite"/>
    </source>
</evidence>
<feature type="compositionally biased region" description="Basic residues" evidence="1">
    <location>
        <begin position="322"/>
        <end position="333"/>
    </location>
</feature>
<dbReference type="eggNOG" id="ENOG502SUCZ">
    <property type="taxonomic scope" value="Eukaryota"/>
</dbReference>
<keyword evidence="3" id="KW-1185">Reference proteome</keyword>
<dbReference type="Proteomes" id="UP000016932">
    <property type="component" value="Unassembled WGS sequence"/>
</dbReference>
<dbReference type="OrthoDB" id="3646258at2759"/>
<organism evidence="2 3">
    <name type="scientific">Pseudocercospora fijiensis (strain CIRAD86)</name>
    <name type="common">Black leaf streak disease fungus</name>
    <name type="synonym">Mycosphaerella fijiensis</name>
    <dbReference type="NCBI Taxonomy" id="383855"/>
    <lineage>
        <taxon>Eukaryota</taxon>
        <taxon>Fungi</taxon>
        <taxon>Dikarya</taxon>
        <taxon>Ascomycota</taxon>
        <taxon>Pezizomycotina</taxon>
        <taxon>Dothideomycetes</taxon>
        <taxon>Dothideomycetidae</taxon>
        <taxon>Mycosphaerellales</taxon>
        <taxon>Mycosphaerellaceae</taxon>
        <taxon>Pseudocercospora</taxon>
    </lineage>
</organism>
<protein>
    <submittedName>
        <fullName evidence="2">Uncharacterized protein</fullName>
    </submittedName>
</protein>
<accession>N1Q6Q4</accession>
<proteinExistence type="predicted"/>
<feature type="region of interest" description="Disordered" evidence="1">
    <location>
        <begin position="309"/>
        <end position="333"/>
    </location>
</feature>
<name>N1Q6Q4_PSEFD</name>
<evidence type="ECO:0000313" key="2">
    <source>
        <dbReference type="EMBL" id="EME88184.1"/>
    </source>
</evidence>